<dbReference type="Proteomes" id="UP000537131">
    <property type="component" value="Unassembled WGS sequence"/>
</dbReference>
<sequence length="429" mass="50211">MSKQQKRKIDIYEALLSDGIEIGYTTVAQAVNDIQRKGREAYIKQEYELGECCEFDWGTVKLYTDNNILREYQMAVFTTAHGNYRYARLFPKQNTNCFLESHALFFEKIQGVYKTMVYDNMKVAVKKFIGRTEKEPTDELLKLSLYYGFNFRFCNAYSGNEKGHVERSVDYIRHKAFCDKDTFKSLEEANAYLESICDTLNNKSQPSYGNKSASQMFGEEKEYILPRMPMYETAEIIDLRVDKYSTIVTDTCHYSVSDKYINCLVRVKKYSNKIICFYNNKKIAEHVRKYGFNEWIFNIDHYLNTLTKKPGSLTHSVAVKQMDSRLKKIYSSYYTQKEKEFIELLKFIGENGLEKIEKAIQVILSTNSMDISTEKIKFICNRDDSLDVYNNYFENRSSETIDKSKEMLGYYTKMLSAASKEETYGDVIN</sequence>
<evidence type="ECO:0000313" key="4">
    <source>
        <dbReference type="Proteomes" id="UP000537131"/>
    </source>
</evidence>
<dbReference type="GO" id="GO:0003676">
    <property type="term" value="F:nucleic acid binding"/>
    <property type="evidence" value="ECO:0007669"/>
    <property type="project" value="InterPro"/>
</dbReference>
<dbReference type="PROSITE" id="PS50994">
    <property type="entry name" value="INTEGRASE"/>
    <property type="match status" value="1"/>
</dbReference>
<accession>A0A7Y0EEZ2</accession>
<dbReference type="InterPro" id="IPR054353">
    <property type="entry name" value="IstA-like_C"/>
</dbReference>
<organism evidence="3 4">
    <name type="scientific">Clostridium muellerianum</name>
    <dbReference type="NCBI Taxonomy" id="2716538"/>
    <lineage>
        <taxon>Bacteria</taxon>
        <taxon>Bacillati</taxon>
        <taxon>Bacillota</taxon>
        <taxon>Clostridia</taxon>
        <taxon>Eubacteriales</taxon>
        <taxon>Clostridiaceae</taxon>
        <taxon>Clostridium</taxon>
    </lineage>
</organism>
<dbReference type="EMBL" id="JABBNI010000011">
    <property type="protein sequence ID" value="NMM62240.1"/>
    <property type="molecule type" value="Genomic_DNA"/>
</dbReference>
<dbReference type="GO" id="GO:0015074">
    <property type="term" value="P:DNA integration"/>
    <property type="evidence" value="ECO:0007669"/>
    <property type="project" value="InterPro"/>
</dbReference>
<dbReference type="SUPFAM" id="SSF53098">
    <property type="entry name" value="Ribonuclease H-like"/>
    <property type="match status" value="1"/>
</dbReference>
<gene>
    <name evidence="3" type="ORF">HBE96_05975</name>
</gene>
<protein>
    <submittedName>
        <fullName evidence="3">Transposase</fullName>
    </submittedName>
</protein>
<reference evidence="3 4" key="2">
    <citation type="submission" date="2020-06" db="EMBL/GenBank/DDBJ databases">
        <title>Complete Genome Sequence of Clostridium muelleri sp. nov. P21T, an Acid-Alcohol Producing Acetogen Isolated from Old Hay.</title>
        <authorList>
            <person name="Duncan K.E."/>
            <person name="Tanner R.S."/>
        </authorList>
    </citation>
    <scope>NUCLEOTIDE SEQUENCE [LARGE SCALE GENOMIC DNA]</scope>
    <source>
        <strain evidence="3 4">P21</strain>
    </source>
</reference>
<keyword evidence="4" id="KW-1185">Reference proteome</keyword>
<dbReference type="Pfam" id="PF22483">
    <property type="entry name" value="Mu-transpos_C_2"/>
    <property type="match status" value="1"/>
</dbReference>
<comment type="caution">
    <text evidence="3">The sequence shown here is derived from an EMBL/GenBank/DDBJ whole genome shotgun (WGS) entry which is preliminary data.</text>
</comment>
<feature type="domain" description="Integrase catalytic" evidence="2">
    <location>
        <begin position="44"/>
        <end position="221"/>
    </location>
</feature>
<comment type="similarity">
    <text evidence="1">Belongs to the transposase IS21/IS408/IS1162 family.</text>
</comment>
<dbReference type="InterPro" id="IPR001584">
    <property type="entry name" value="Integrase_cat-core"/>
</dbReference>
<reference evidence="3 4" key="1">
    <citation type="submission" date="2020-04" db="EMBL/GenBank/DDBJ databases">
        <authorList>
            <person name="Doyle D.A."/>
        </authorList>
    </citation>
    <scope>NUCLEOTIDE SEQUENCE [LARGE SCALE GENOMIC DNA]</scope>
    <source>
        <strain evidence="3 4">P21</strain>
    </source>
</reference>
<evidence type="ECO:0000256" key="1">
    <source>
        <dbReference type="ARBA" id="ARBA00009277"/>
    </source>
</evidence>
<dbReference type="InterPro" id="IPR036397">
    <property type="entry name" value="RNaseH_sf"/>
</dbReference>
<dbReference type="InterPro" id="IPR012337">
    <property type="entry name" value="RNaseH-like_sf"/>
</dbReference>
<dbReference type="PANTHER" id="PTHR35004">
    <property type="entry name" value="TRANSPOSASE RV3428C-RELATED"/>
    <property type="match status" value="1"/>
</dbReference>
<dbReference type="PANTHER" id="PTHR35004:SF7">
    <property type="entry name" value="INTEGRASE PROTEIN"/>
    <property type="match status" value="1"/>
</dbReference>
<evidence type="ECO:0000259" key="2">
    <source>
        <dbReference type="PROSITE" id="PS50994"/>
    </source>
</evidence>
<dbReference type="AlphaFoldDB" id="A0A7Y0EEZ2"/>
<dbReference type="Gene3D" id="3.30.420.10">
    <property type="entry name" value="Ribonuclease H-like superfamily/Ribonuclease H"/>
    <property type="match status" value="1"/>
</dbReference>
<name>A0A7Y0EEZ2_9CLOT</name>
<evidence type="ECO:0000313" key="3">
    <source>
        <dbReference type="EMBL" id="NMM62240.1"/>
    </source>
</evidence>
<proteinExistence type="inferred from homology"/>